<dbReference type="EMBL" id="BGZK01000117">
    <property type="protein sequence ID" value="GBP20368.1"/>
    <property type="molecule type" value="Genomic_DNA"/>
</dbReference>
<keyword evidence="2" id="KW-1185">Reference proteome</keyword>
<proteinExistence type="predicted"/>
<name>A0A4C1U288_EUMVA</name>
<sequence length="131" mass="14762">MYTHCFPHLLETNDISFRSNWRGPRKVFISDLSPPQQPSRPLSAHANKDEIPHEKCPTLAGTPLLCGHKVTDAGAAYVSQPLECVEKPVPYLRAGGKYRERFAAVSPAQPTPFSGYWRLHAHTCILRVQLW</sequence>
<accession>A0A4C1U288</accession>
<comment type="caution">
    <text evidence="1">The sequence shown here is derived from an EMBL/GenBank/DDBJ whole genome shotgun (WGS) entry which is preliminary data.</text>
</comment>
<dbReference type="Proteomes" id="UP000299102">
    <property type="component" value="Unassembled WGS sequence"/>
</dbReference>
<gene>
    <name evidence="1" type="ORF">EVAR_10633_1</name>
</gene>
<protein>
    <submittedName>
        <fullName evidence="1">Uncharacterized protein</fullName>
    </submittedName>
</protein>
<dbReference type="AlphaFoldDB" id="A0A4C1U288"/>
<evidence type="ECO:0000313" key="2">
    <source>
        <dbReference type="Proteomes" id="UP000299102"/>
    </source>
</evidence>
<evidence type="ECO:0000313" key="1">
    <source>
        <dbReference type="EMBL" id="GBP20368.1"/>
    </source>
</evidence>
<organism evidence="1 2">
    <name type="scientific">Eumeta variegata</name>
    <name type="common">Bagworm moth</name>
    <name type="synonym">Eumeta japonica</name>
    <dbReference type="NCBI Taxonomy" id="151549"/>
    <lineage>
        <taxon>Eukaryota</taxon>
        <taxon>Metazoa</taxon>
        <taxon>Ecdysozoa</taxon>
        <taxon>Arthropoda</taxon>
        <taxon>Hexapoda</taxon>
        <taxon>Insecta</taxon>
        <taxon>Pterygota</taxon>
        <taxon>Neoptera</taxon>
        <taxon>Endopterygota</taxon>
        <taxon>Lepidoptera</taxon>
        <taxon>Glossata</taxon>
        <taxon>Ditrysia</taxon>
        <taxon>Tineoidea</taxon>
        <taxon>Psychidae</taxon>
        <taxon>Oiketicinae</taxon>
        <taxon>Eumeta</taxon>
    </lineage>
</organism>
<reference evidence="1 2" key="1">
    <citation type="journal article" date="2019" name="Commun. Biol.">
        <title>The bagworm genome reveals a unique fibroin gene that provides high tensile strength.</title>
        <authorList>
            <person name="Kono N."/>
            <person name="Nakamura H."/>
            <person name="Ohtoshi R."/>
            <person name="Tomita M."/>
            <person name="Numata K."/>
            <person name="Arakawa K."/>
        </authorList>
    </citation>
    <scope>NUCLEOTIDE SEQUENCE [LARGE SCALE GENOMIC DNA]</scope>
</reference>